<keyword evidence="1" id="KW-0812">Transmembrane</keyword>
<evidence type="ECO:0000256" key="1">
    <source>
        <dbReference type="SAM" id="Phobius"/>
    </source>
</evidence>
<dbReference type="AlphaFoldDB" id="M2PMT5"/>
<keyword evidence="3" id="KW-1185">Reference proteome</keyword>
<proteinExistence type="predicted"/>
<dbReference type="Gene3D" id="3.40.50.10490">
    <property type="entry name" value="Glucose-6-phosphate isomerase like protein, domain 1"/>
    <property type="match status" value="1"/>
</dbReference>
<evidence type="ECO:0000313" key="2">
    <source>
        <dbReference type="EMBL" id="EMD16879.1"/>
    </source>
</evidence>
<dbReference type="OrthoDB" id="1649815at2"/>
<dbReference type="GO" id="GO:0097367">
    <property type="term" value="F:carbohydrate derivative binding"/>
    <property type="evidence" value="ECO:0007669"/>
    <property type="project" value="InterPro"/>
</dbReference>
<keyword evidence="1" id="KW-1133">Transmembrane helix</keyword>
<evidence type="ECO:0000313" key="3">
    <source>
        <dbReference type="Proteomes" id="UP000011758"/>
    </source>
</evidence>
<feature type="transmembrane region" description="Helical" evidence="1">
    <location>
        <begin position="21"/>
        <end position="38"/>
    </location>
</feature>
<dbReference type="SUPFAM" id="SSF53697">
    <property type="entry name" value="SIS domain"/>
    <property type="match status" value="1"/>
</dbReference>
<dbReference type="InterPro" id="IPR046348">
    <property type="entry name" value="SIS_dom_sf"/>
</dbReference>
<sequence length="254" mass="30029">MARKNQNLLLSRILTYMNGTLFNDYYFKIGMFIIFNYINIENMSKIDFLEAGPFKNEELDSFIGAFGFDNYEDFQFTLYNDYQIRLNQIRVRLIDVKPQQFLEKMDMPIGNKELSDLIKEMCEKFYHAKRIVIFGALYPISLAVELQTDMITFGKPFIQYHIYNPIHLDHDDVAIIVSGTGRALNNMKKNMKDVHIEKAYSVLFTQNKIYLNQNDSDATKTLVLPGKFESVDFNYQLMAIYDLLRLNYFQQYYL</sequence>
<gene>
    <name evidence="2" type="ORF">HMPREF9943_00921</name>
</gene>
<dbReference type="eggNOG" id="ENOG502Z8PS">
    <property type="taxonomic scope" value="Bacteria"/>
</dbReference>
<dbReference type="GO" id="GO:1901135">
    <property type="term" value="P:carbohydrate derivative metabolic process"/>
    <property type="evidence" value="ECO:0007669"/>
    <property type="project" value="InterPro"/>
</dbReference>
<comment type="caution">
    <text evidence="2">The sequence shown here is derived from an EMBL/GenBank/DDBJ whole genome shotgun (WGS) entry which is preliminary data.</text>
</comment>
<name>M2PMT5_9FIRM</name>
<dbReference type="BioCyc" id="ECAT999415-HMP:GTTI-944-MONOMER"/>
<evidence type="ECO:0008006" key="4">
    <source>
        <dbReference type="Google" id="ProtNLM"/>
    </source>
</evidence>
<keyword evidence="1" id="KW-0472">Membrane</keyword>
<reference evidence="2 3" key="1">
    <citation type="submission" date="2013-02" db="EMBL/GenBank/DDBJ databases">
        <title>The Genome Sequence of Lactobacillus catenaformis F0143.</title>
        <authorList>
            <consortium name="The Broad Institute Genome Sequencing Platform"/>
            <person name="Earl A."/>
            <person name="Ward D."/>
            <person name="Feldgarden M."/>
            <person name="Gevers D."/>
            <person name="Izard J."/>
            <person name="Blanton J.M."/>
            <person name="Mathney J."/>
            <person name="Dewhirst F.E."/>
            <person name="Young S.K."/>
            <person name="Zeng Q."/>
            <person name="Gargeya S."/>
            <person name="Fitzgerald M."/>
            <person name="Haas B."/>
            <person name="Abouelleil A."/>
            <person name="Alvarado L."/>
            <person name="Arachchi H.M."/>
            <person name="Berlin A."/>
            <person name="Chapman S.B."/>
            <person name="Gearin G."/>
            <person name="Goldberg J."/>
            <person name="Griggs A."/>
            <person name="Gujja S."/>
            <person name="Hansen M."/>
            <person name="Heiman D."/>
            <person name="Howarth C."/>
            <person name="Larimer J."/>
            <person name="Lui A."/>
            <person name="MacDonald P.J.P."/>
            <person name="McCowen C."/>
            <person name="Montmayeur A."/>
            <person name="Murphy C."/>
            <person name="Neiman D."/>
            <person name="Pearson M."/>
            <person name="Priest M."/>
            <person name="Roberts A."/>
            <person name="Saif S."/>
            <person name="Shea T."/>
            <person name="Sisk P."/>
            <person name="Stolte C."/>
            <person name="Sykes S."/>
            <person name="Wortman J."/>
            <person name="Nusbaum C."/>
            <person name="Birren B."/>
        </authorList>
    </citation>
    <scope>NUCLEOTIDE SEQUENCE [LARGE SCALE GENOMIC DNA]</scope>
    <source>
        <strain evidence="2 3">OT 569</strain>
    </source>
</reference>
<dbReference type="Proteomes" id="UP000011758">
    <property type="component" value="Unassembled WGS sequence"/>
</dbReference>
<protein>
    <recommendedName>
        <fullName evidence="4">SIS domain-containing protein</fullName>
    </recommendedName>
</protein>
<dbReference type="STRING" id="999415.HMPREF9943_00921"/>
<accession>M2PMT5</accession>
<dbReference type="EMBL" id="AGEJ01000013">
    <property type="protein sequence ID" value="EMD16879.1"/>
    <property type="molecule type" value="Genomic_DNA"/>
</dbReference>
<dbReference type="RefSeq" id="WP_004802508.1">
    <property type="nucleotide sequence ID" value="NZ_AUGJ01000012.1"/>
</dbReference>
<organism evidence="2 3">
    <name type="scientific">Eggerthia catenaformis OT 569 = DSM 20559</name>
    <dbReference type="NCBI Taxonomy" id="999415"/>
    <lineage>
        <taxon>Bacteria</taxon>
        <taxon>Bacillati</taxon>
        <taxon>Bacillota</taxon>
        <taxon>Erysipelotrichia</taxon>
        <taxon>Erysipelotrichales</taxon>
        <taxon>Coprobacillaceae</taxon>
        <taxon>Eggerthia</taxon>
    </lineage>
</organism>